<evidence type="ECO:0000313" key="3">
    <source>
        <dbReference type="Proteomes" id="UP000598360"/>
    </source>
</evidence>
<dbReference type="AlphaFoldDB" id="A0A929G010"/>
<dbReference type="Proteomes" id="UP000598360">
    <property type="component" value="Unassembled WGS sequence"/>
</dbReference>
<comment type="caution">
    <text evidence="2">The sequence shown here is derived from an EMBL/GenBank/DDBJ whole genome shotgun (WGS) entry which is preliminary data.</text>
</comment>
<accession>A0A929G010</accession>
<organism evidence="2 3">
    <name type="scientific">Saccharopolyspora montiporae</name>
    <dbReference type="NCBI Taxonomy" id="2781240"/>
    <lineage>
        <taxon>Bacteria</taxon>
        <taxon>Bacillati</taxon>
        <taxon>Actinomycetota</taxon>
        <taxon>Actinomycetes</taxon>
        <taxon>Pseudonocardiales</taxon>
        <taxon>Pseudonocardiaceae</taxon>
        <taxon>Saccharopolyspora</taxon>
    </lineage>
</organism>
<keyword evidence="3" id="KW-1185">Reference proteome</keyword>
<feature type="region of interest" description="Disordered" evidence="1">
    <location>
        <begin position="56"/>
        <end position="76"/>
    </location>
</feature>
<name>A0A929G010_9PSEU</name>
<dbReference type="RefSeq" id="WP_193926572.1">
    <property type="nucleotide sequence ID" value="NZ_JADEYC010000002.1"/>
</dbReference>
<proteinExistence type="predicted"/>
<evidence type="ECO:0000256" key="1">
    <source>
        <dbReference type="SAM" id="MobiDB-lite"/>
    </source>
</evidence>
<protein>
    <submittedName>
        <fullName evidence="2">Uncharacterized protein</fullName>
    </submittedName>
</protein>
<reference evidence="2" key="1">
    <citation type="submission" date="2020-10" db="EMBL/GenBank/DDBJ databases">
        <title>Diversity and distribution of actinomycetes associated with coral in the coast of Hainan.</title>
        <authorList>
            <person name="Li F."/>
        </authorList>
    </citation>
    <scope>NUCLEOTIDE SEQUENCE</scope>
    <source>
        <strain evidence="2">HNM0983</strain>
    </source>
</reference>
<sequence>MIGVDPAALAVSARAAQWELDAVAFHLPRGEIRPDDCRGLAEALADLAMTMRRYANETERTEPHPGRLAVREEPPA</sequence>
<gene>
    <name evidence="2" type="ORF">IQ251_01595</name>
</gene>
<evidence type="ECO:0000313" key="2">
    <source>
        <dbReference type="EMBL" id="MBE9373133.1"/>
    </source>
</evidence>
<dbReference type="EMBL" id="JADEYC010000002">
    <property type="protein sequence ID" value="MBE9373133.1"/>
    <property type="molecule type" value="Genomic_DNA"/>
</dbReference>